<accession>K6C0S2</accession>
<sequence length="196" mass="22925">MNGRLSLKTNGNPHIDGFLNGNYDTVTVERGSSIDRFGNNGGEQWVYLFIDYERNSDGREMVLETFQEEVEAVSYYYLVTLQSYYFNEYVLPYKNSLSQIDRPGFTIDQLQLALSSLQVNHTTYHFYDEEVVPHSIHLKRVSPTECKVQYIGENKQVVFETMKLEDWDAFSTMFDYVYFFSIRPKMQTVSSKSSVR</sequence>
<dbReference type="AlphaFoldDB" id="K6C0S2"/>
<reference evidence="1 2" key="1">
    <citation type="journal article" date="2012" name="Front. Microbiol.">
        <title>Redundancy and modularity in membrane-associated dissimilatory nitrate reduction in Bacillus.</title>
        <authorList>
            <person name="Heylen K."/>
            <person name="Keltjens J."/>
        </authorList>
    </citation>
    <scope>NUCLEOTIDE SEQUENCE [LARGE SCALE GENOMIC DNA]</scope>
    <source>
        <strain evidence="2">LMG 21833T</strain>
    </source>
</reference>
<comment type="caution">
    <text evidence="1">The sequence shown here is derived from an EMBL/GenBank/DDBJ whole genome shotgun (WGS) entry which is preliminary data.</text>
</comment>
<dbReference type="EMBL" id="AJLS01000141">
    <property type="protein sequence ID" value="EKN64760.1"/>
    <property type="molecule type" value="Genomic_DNA"/>
</dbReference>
<dbReference type="PATRIC" id="fig|1117379.3.peg.4724"/>
<evidence type="ECO:0000313" key="1">
    <source>
        <dbReference type="EMBL" id="EKN64760.1"/>
    </source>
</evidence>
<keyword evidence="2" id="KW-1185">Reference proteome</keyword>
<protein>
    <submittedName>
        <fullName evidence="1">Uncharacterized protein</fullName>
    </submittedName>
</protein>
<evidence type="ECO:0000313" key="2">
    <source>
        <dbReference type="Proteomes" id="UP000006316"/>
    </source>
</evidence>
<gene>
    <name evidence="1" type="ORF">BABA_22768</name>
</gene>
<dbReference type="OrthoDB" id="6636741at2"/>
<organism evidence="1 2">
    <name type="scientific">Neobacillus bataviensis LMG 21833</name>
    <dbReference type="NCBI Taxonomy" id="1117379"/>
    <lineage>
        <taxon>Bacteria</taxon>
        <taxon>Bacillati</taxon>
        <taxon>Bacillota</taxon>
        <taxon>Bacilli</taxon>
        <taxon>Bacillales</taxon>
        <taxon>Bacillaceae</taxon>
        <taxon>Neobacillus</taxon>
    </lineage>
</organism>
<dbReference type="RefSeq" id="WP_007087545.1">
    <property type="nucleotide sequence ID" value="NZ_AJLS01000141.1"/>
</dbReference>
<name>K6C0S2_9BACI</name>
<dbReference type="Proteomes" id="UP000006316">
    <property type="component" value="Unassembled WGS sequence"/>
</dbReference>
<dbReference type="STRING" id="1117379.BABA_22768"/>
<proteinExistence type="predicted"/>